<organism evidence="2 3">
    <name type="scientific">Sphaerosporella brunnea</name>
    <dbReference type="NCBI Taxonomy" id="1250544"/>
    <lineage>
        <taxon>Eukaryota</taxon>
        <taxon>Fungi</taxon>
        <taxon>Dikarya</taxon>
        <taxon>Ascomycota</taxon>
        <taxon>Pezizomycotina</taxon>
        <taxon>Pezizomycetes</taxon>
        <taxon>Pezizales</taxon>
        <taxon>Pyronemataceae</taxon>
        <taxon>Sphaerosporella</taxon>
    </lineage>
</organism>
<reference evidence="2 3" key="1">
    <citation type="submission" date="2019-09" db="EMBL/GenBank/DDBJ databases">
        <title>Draft genome of the ectomycorrhizal ascomycete Sphaerosporella brunnea.</title>
        <authorList>
            <consortium name="DOE Joint Genome Institute"/>
            <person name="Benucci G.M."/>
            <person name="Marozzi G."/>
            <person name="Antonielli L."/>
            <person name="Sanchez S."/>
            <person name="Marco P."/>
            <person name="Wang X."/>
            <person name="Falini L.B."/>
            <person name="Barry K."/>
            <person name="Haridas S."/>
            <person name="Lipzen A."/>
            <person name="Labutti K."/>
            <person name="Grigoriev I.V."/>
            <person name="Murat C."/>
            <person name="Martin F."/>
            <person name="Albertini E."/>
            <person name="Donnini D."/>
            <person name="Bonito G."/>
        </authorList>
    </citation>
    <scope>NUCLEOTIDE SEQUENCE [LARGE SCALE GENOMIC DNA]</scope>
    <source>
        <strain evidence="2 3">Sb_GMNB300</strain>
    </source>
</reference>
<proteinExistence type="predicted"/>
<keyword evidence="1" id="KW-0732">Signal</keyword>
<comment type="caution">
    <text evidence="2">The sequence shown here is derived from an EMBL/GenBank/DDBJ whole genome shotgun (WGS) entry which is preliminary data.</text>
</comment>
<evidence type="ECO:0000256" key="1">
    <source>
        <dbReference type="SAM" id="SignalP"/>
    </source>
</evidence>
<accession>A0A5J5EJS9</accession>
<feature type="chain" id="PRO_5023885664" description="Secreted protein" evidence="1">
    <location>
        <begin position="19"/>
        <end position="71"/>
    </location>
</feature>
<sequence>MTMLGWWVGLGGVFCGESQRTDFNVSRCTTGSSSTSTARLFRLNMWVKDRPGVLHPPPLRRPTKSRCGYGV</sequence>
<evidence type="ECO:0008006" key="4">
    <source>
        <dbReference type="Google" id="ProtNLM"/>
    </source>
</evidence>
<evidence type="ECO:0000313" key="3">
    <source>
        <dbReference type="Proteomes" id="UP000326924"/>
    </source>
</evidence>
<protein>
    <recommendedName>
        <fullName evidence="4">Secreted protein</fullName>
    </recommendedName>
</protein>
<evidence type="ECO:0000313" key="2">
    <source>
        <dbReference type="EMBL" id="KAA8894968.1"/>
    </source>
</evidence>
<feature type="signal peptide" evidence="1">
    <location>
        <begin position="1"/>
        <end position="18"/>
    </location>
</feature>
<dbReference type="InParanoid" id="A0A5J5EJS9"/>
<gene>
    <name evidence="2" type="ORF">FN846DRAFT_971711</name>
</gene>
<name>A0A5J5EJS9_9PEZI</name>
<dbReference type="EMBL" id="VXIS01000296">
    <property type="protein sequence ID" value="KAA8894968.1"/>
    <property type="molecule type" value="Genomic_DNA"/>
</dbReference>
<dbReference type="AlphaFoldDB" id="A0A5J5EJS9"/>
<keyword evidence="3" id="KW-1185">Reference proteome</keyword>
<dbReference type="Proteomes" id="UP000326924">
    <property type="component" value="Unassembled WGS sequence"/>
</dbReference>